<reference evidence="2" key="1">
    <citation type="submission" date="2009-11" db="EMBL/GenBank/DDBJ databases">
        <authorList>
            <consortium name="The Broad Institute Genome Sequencing Platform"/>
            <person name="Ward D."/>
            <person name="Feldgarden M."/>
            <person name="Earl A."/>
            <person name="Young S.K."/>
            <person name="Zeng Q."/>
            <person name="Koehrsen M."/>
            <person name="Alvarado L."/>
            <person name="Berlin A."/>
            <person name="Bochicchio J."/>
            <person name="Borenstein D."/>
            <person name="Chapman S.B."/>
            <person name="Chen Z."/>
            <person name="Engels R."/>
            <person name="Freedman E."/>
            <person name="Gellesch M."/>
            <person name="Goldberg J."/>
            <person name="Griggs A."/>
            <person name="Gujja S."/>
            <person name="Heilman E."/>
            <person name="Heiman D."/>
            <person name="Hepburn T."/>
            <person name="Howarth C."/>
            <person name="Jen D."/>
            <person name="Larson L."/>
            <person name="Lewis B."/>
            <person name="Mehta T."/>
            <person name="Park D."/>
            <person name="Pearson M."/>
            <person name="Roberts A."/>
            <person name="Saif S."/>
            <person name="Shea T."/>
            <person name="Shenoy N."/>
            <person name="Sisk P."/>
            <person name="Stolte C."/>
            <person name="Sykes S."/>
            <person name="Thomson T."/>
            <person name="Walk T."/>
            <person name="White J."/>
            <person name="Yandava C."/>
            <person name="Izard J."/>
            <person name="Baranova O.V."/>
            <person name="Blanton J.M."/>
            <person name="Tanner A.C."/>
            <person name="Dewhirst F.E."/>
            <person name="Haas B."/>
            <person name="Nusbaum C."/>
            <person name="Birren B."/>
        </authorList>
    </citation>
    <scope>NUCLEOTIDE SEQUENCE [LARGE SCALE GENOMIC DNA]</scope>
    <source>
        <strain evidence="2">1-1 BBBD Race 1</strain>
    </source>
</reference>
<keyword evidence="4" id="KW-1185">Reference proteome</keyword>
<accession>A0A180FWP7</accession>
<reference evidence="3 4" key="3">
    <citation type="journal article" date="2017" name="G3 (Bethesda)">
        <title>Comparative analysis highlights variable genome content of wheat rusts and divergence of the mating loci.</title>
        <authorList>
            <person name="Cuomo C.A."/>
            <person name="Bakkeren G."/>
            <person name="Khalil H.B."/>
            <person name="Panwar V."/>
            <person name="Joly D."/>
            <person name="Linning R."/>
            <person name="Sakthikumar S."/>
            <person name="Song X."/>
            <person name="Adiconis X."/>
            <person name="Fan L."/>
            <person name="Goldberg J.M."/>
            <person name="Levin J.Z."/>
            <person name="Young S."/>
            <person name="Zeng Q."/>
            <person name="Anikster Y."/>
            <person name="Bruce M."/>
            <person name="Wang M."/>
            <person name="Yin C."/>
            <person name="McCallum B."/>
            <person name="Szabo L.J."/>
            <person name="Hulbert S."/>
            <person name="Chen X."/>
            <person name="Fellers J.P."/>
        </authorList>
    </citation>
    <scope>NUCLEOTIDE SEQUENCE</scope>
    <source>
        <strain evidence="4">Isolate 1-1 / race 1 (BBBD)</strain>
        <strain evidence="3">isolate 1-1 / race 1 (BBBD)</strain>
    </source>
</reference>
<organism evidence="2">
    <name type="scientific">Puccinia triticina (isolate 1-1 / race 1 (BBBD))</name>
    <name type="common">Brown leaf rust fungus</name>
    <dbReference type="NCBI Taxonomy" id="630390"/>
    <lineage>
        <taxon>Eukaryota</taxon>
        <taxon>Fungi</taxon>
        <taxon>Dikarya</taxon>
        <taxon>Basidiomycota</taxon>
        <taxon>Pucciniomycotina</taxon>
        <taxon>Pucciniomycetes</taxon>
        <taxon>Pucciniales</taxon>
        <taxon>Pucciniaceae</taxon>
        <taxon>Puccinia</taxon>
    </lineage>
</organism>
<evidence type="ECO:0000313" key="2">
    <source>
        <dbReference type="EMBL" id="OAV84917.1"/>
    </source>
</evidence>
<gene>
    <name evidence="2" type="ORF">PTTG_30951</name>
</gene>
<dbReference type="EMBL" id="ADAS02009705">
    <property type="protein sequence ID" value="OAV84917.1"/>
    <property type="molecule type" value="Genomic_DNA"/>
</dbReference>
<feature type="non-terminal residue" evidence="2">
    <location>
        <position position="1"/>
    </location>
</feature>
<proteinExistence type="predicted"/>
<sequence length="126" mass="14189">PNPPPQERDNISIADCLKTMMAIQKTTALQLQMAQQQAEQAQSRAEEQRRSDRERIKALEKVALSSLIKKETPSATSNPADDCIDLAKFRTSDGPRFKGPIQDAELFLTWMRSVKIFFSTKGVKHS</sequence>
<dbReference type="OrthoDB" id="2505542at2759"/>
<dbReference type="AlphaFoldDB" id="A0A180FWP7"/>
<dbReference type="VEuPathDB" id="FungiDB:PTTG_30951"/>
<evidence type="ECO:0000256" key="1">
    <source>
        <dbReference type="SAM" id="Coils"/>
    </source>
</evidence>
<dbReference type="EnsemblFungi" id="PTTG_30951-t43_1">
    <property type="protein sequence ID" value="PTTG_30951-t43_1-p1"/>
    <property type="gene ID" value="PTTG_30951"/>
</dbReference>
<protein>
    <submittedName>
        <fullName evidence="2 3">Uncharacterized protein</fullName>
    </submittedName>
</protein>
<feature type="coiled-coil region" evidence="1">
    <location>
        <begin position="28"/>
        <end position="62"/>
    </location>
</feature>
<dbReference type="Proteomes" id="UP000005240">
    <property type="component" value="Unassembled WGS sequence"/>
</dbReference>
<reference evidence="2" key="2">
    <citation type="submission" date="2016-05" db="EMBL/GenBank/DDBJ databases">
        <title>Comparative analysis highlights variable genome content of wheat rusts and divergence of the mating loci.</title>
        <authorList>
            <person name="Cuomo C.A."/>
            <person name="Bakkeren G."/>
            <person name="Szabo L."/>
            <person name="Khalil H."/>
            <person name="Joly D."/>
            <person name="Goldberg J."/>
            <person name="Young S."/>
            <person name="Zeng Q."/>
            <person name="Fellers J."/>
        </authorList>
    </citation>
    <scope>NUCLEOTIDE SEQUENCE [LARGE SCALE GENOMIC DNA]</scope>
    <source>
        <strain evidence="2">1-1 BBBD Race 1</strain>
    </source>
</reference>
<keyword evidence="1" id="KW-0175">Coiled coil</keyword>
<reference evidence="3" key="4">
    <citation type="submission" date="2025-05" db="UniProtKB">
        <authorList>
            <consortium name="EnsemblFungi"/>
        </authorList>
    </citation>
    <scope>IDENTIFICATION</scope>
    <source>
        <strain evidence="3">isolate 1-1 / race 1 (BBBD)</strain>
    </source>
</reference>
<evidence type="ECO:0000313" key="3">
    <source>
        <dbReference type="EnsemblFungi" id="PTTG_30951-t43_1-p1"/>
    </source>
</evidence>
<evidence type="ECO:0000313" key="4">
    <source>
        <dbReference type="Proteomes" id="UP000005240"/>
    </source>
</evidence>
<name>A0A180FWP7_PUCT1</name>
<feature type="non-terminal residue" evidence="2">
    <location>
        <position position="126"/>
    </location>
</feature>